<accession>A0A840CY81</accession>
<dbReference type="EMBL" id="JACIER010000005">
    <property type="protein sequence ID" value="MBB4043821.1"/>
    <property type="molecule type" value="Genomic_DNA"/>
</dbReference>
<protein>
    <submittedName>
        <fullName evidence="2">Uncharacterized protein</fullName>
    </submittedName>
</protein>
<evidence type="ECO:0000313" key="2">
    <source>
        <dbReference type="EMBL" id="MBB4043821.1"/>
    </source>
</evidence>
<sequence>MGTSFFGITAIVVIVFGILQIILFFKLWEMTNNIRRIGEKVSRIAPDPHYCAKAELILGNRDTSMDIIKRNFIEDVYDVYNNVKKAAKSMSSTSPEKDYEIKYNYLLKCYKETYGDIYDESIRSIDTRVLSNYEEAKKFFECSIGKYWF</sequence>
<keyword evidence="3" id="KW-1185">Reference proteome</keyword>
<keyword evidence="1" id="KW-1133">Transmembrane helix</keyword>
<dbReference type="RefSeq" id="WP_052517123.1">
    <property type="nucleotide sequence ID" value="NZ_JACIER010000005.1"/>
</dbReference>
<gene>
    <name evidence="2" type="ORF">GGR06_001607</name>
</gene>
<feature type="transmembrane region" description="Helical" evidence="1">
    <location>
        <begin position="6"/>
        <end position="28"/>
    </location>
</feature>
<comment type="caution">
    <text evidence="2">The sequence shown here is derived from an EMBL/GenBank/DDBJ whole genome shotgun (WGS) entry which is preliminary data.</text>
</comment>
<evidence type="ECO:0000256" key="1">
    <source>
        <dbReference type="SAM" id="Phobius"/>
    </source>
</evidence>
<evidence type="ECO:0000313" key="3">
    <source>
        <dbReference type="Proteomes" id="UP000560658"/>
    </source>
</evidence>
<dbReference type="Proteomes" id="UP000560658">
    <property type="component" value="Unassembled WGS sequence"/>
</dbReference>
<proteinExistence type="predicted"/>
<organism evidence="2 3">
    <name type="scientific">Bacteroides reticulotermitis</name>
    <dbReference type="NCBI Taxonomy" id="1133319"/>
    <lineage>
        <taxon>Bacteria</taxon>
        <taxon>Pseudomonadati</taxon>
        <taxon>Bacteroidota</taxon>
        <taxon>Bacteroidia</taxon>
        <taxon>Bacteroidales</taxon>
        <taxon>Bacteroidaceae</taxon>
        <taxon>Bacteroides</taxon>
    </lineage>
</organism>
<keyword evidence="1" id="KW-0472">Membrane</keyword>
<name>A0A840CY81_9BACE</name>
<keyword evidence="1" id="KW-0812">Transmembrane</keyword>
<reference evidence="2" key="1">
    <citation type="submission" date="2020-08" db="EMBL/GenBank/DDBJ databases">
        <title>Genomic Encyclopedia of Type Strains, Phase IV (KMG-IV): sequencing the most valuable type-strain genomes for metagenomic binning, comparative biology and taxonomic classification.</title>
        <authorList>
            <person name="Goeker M."/>
        </authorList>
    </citation>
    <scope>NUCLEOTIDE SEQUENCE [LARGE SCALE GENOMIC DNA]</scope>
    <source>
        <strain evidence="2">DSM 105720</strain>
    </source>
</reference>
<dbReference type="AlphaFoldDB" id="A0A840CY81"/>